<evidence type="ECO:0000313" key="6">
    <source>
        <dbReference type="EMBL" id="KAH9828999.1"/>
    </source>
</evidence>
<dbReference type="EMBL" id="RIBY02001434">
    <property type="protein sequence ID" value="KAH9828999.1"/>
    <property type="molecule type" value="Genomic_DNA"/>
</dbReference>
<gene>
    <name evidence="6" type="ORF">Tdes44962_MAKER09203</name>
</gene>
<evidence type="ECO:0000313" key="7">
    <source>
        <dbReference type="Proteomes" id="UP001138500"/>
    </source>
</evidence>
<feature type="domain" description="IBR" evidence="5">
    <location>
        <begin position="258"/>
        <end position="305"/>
    </location>
</feature>
<keyword evidence="3" id="KW-0833">Ubl conjugation pathway</keyword>
<accession>A0A9W7SUP9</accession>
<name>A0A9W7SUP9_9PEZI</name>
<evidence type="ECO:0000256" key="4">
    <source>
        <dbReference type="ARBA" id="ARBA00022833"/>
    </source>
</evidence>
<evidence type="ECO:0000256" key="2">
    <source>
        <dbReference type="ARBA" id="ARBA00022771"/>
    </source>
</evidence>
<dbReference type="InterPro" id="IPR031127">
    <property type="entry name" value="E3_UB_ligase_RBR"/>
</dbReference>
<organism evidence="6 7">
    <name type="scientific">Teratosphaeria destructans</name>
    <dbReference type="NCBI Taxonomy" id="418781"/>
    <lineage>
        <taxon>Eukaryota</taxon>
        <taxon>Fungi</taxon>
        <taxon>Dikarya</taxon>
        <taxon>Ascomycota</taxon>
        <taxon>Pezizomycotina</taxon>
        <taxon>Dothideomycetes</taxon>
        <taxon>Dothideomycetidae</taxon>
        <taxon>Mycosphaerellales</taxon>
        <taxon>Teratosphaeriaceae</taxon>
        <taxon>Teratosphaeria</taxon>
    </lineage>
</organism>
<evidence type="ECO:0000256" key="1">
    <source>
        <dbReference type="ARBA" id="ARBA00022723"/>
    </source>
</evidence>
<dbReference type="Pfam" id="PF01485">
    <property type="entry name" value="IBR"/>
    <property type="match status" value="1"/>
</dbReference>
<proteinExistence type="predicted"/>
<evidence type="ECO:0000259" key="5">
    <source>
        <dbReference type="Pfam" id="PF01485"/>
    </source>
</evidence>
<evidence type="ECO:0000256" key="3">
    <source>
        <dbReference type="ARBA" id="ARBA00022786"/>
    </source>
</evidence>
<dbReference type="InterPro" id="IPR002867">
    <property type="entry name" value="IBR_dom"/>
</dbReference>
<keyword evidence="1" id="KW-0479">Metal-binding</keyword>
<keyword evidence="2" id="KW-0863">Zinc-finger</keyword>
<dbReference type="Proteomes" id="UP001138500">
    <property type="component" value="Unassembled WGS sequence"/>
</dbReference>
<keyword evidence="7" id="KW-1185">Reference proteome</keyword>
<comment type="caution">
    <text evidence="6">The sequence shown here is derived from an EMBL/GenBank/DDBJ whole genome shotgun (WGS) entry which is preliminary data.</text>
</comment>
<keyword evidence="4" id="KW-0862">Zinc</keyword>
<dbReference type="GO" id="GO:0004842">
    <property type="term" value="F:ubiquitin-protein transferase activity"/>
    <property type="evidence" value="ECO:0007669"/>
    <property type="project" value="InterPro"/>
</dbReference>
<dbReference type="SUPFAM" id="SSF57850">
    <property type="entry name" value="RING/U-box"/>
    <property type="match status" value="1"/>
</dbReference>
<protein>
    <submittedName>
        <fullName evidence="6">IBR finger domain-containing protein</fullName>
    </submittedName>
</protein>
<sequence length="397" mass="45719">MALWEGGFRDMDPLTMSAIVQMQLDDIEQLKTNHKGKQREGTVTDAQLALQMYNEDLRACDHTLKDRQMAQSLCLAVLRDGDLIRRAYEEEQQANRDHELAMRLSRNELPRVIPRKRAQSRDSDPWSDDEELLYKAAATYMHRPASVQGMRLSGLADDTEDTTMAESSTWAAARKASDKPLMRRCASCFEEKEFFDVARVPCNDEYCRPCLAQLFELSMKDESLYPPKCHGQVIPVSRVSFFLPQRLVKEFQRKAPELDCKDRTYCHGRSCSTFIPPAAISNDIGKCPRCQKTTCTMCKGPSHLGDCPEDTALQKLAETADQKQWQRCFSCKRFVELRYGCNHIRYVASKPWKSRYLLISQLSLWSTILLCMRNEMAYMWLRHLGRASLDESGCRNH</sequence>
<dbReference type="GO" id="GO:0016567">
    <property type="term" value="P:protein ubiquitination"/>
    <property type="evidence" value="ECO:0007669"/>
    <property type="project" value="InterPro"/>
</dbReference>
<dbReference type="CDD" id="cd20335">
    <property type="entry name" value="BRcat_RBR"/>
    <property type="match status" value="1"/>
</dbReference>
<reference evidence="6 7" key="2">
    <citation type="journal article" date="2021" name="Curr. Genet.">
        <title>Genetic response to nitrogen starvation in the aggressive Eucalyptus foliar pathogen Teratosphaeria destructans.</title>
        <authorList>
            <person name="Havenga M."/>
            <person name="Wingfield B.D."/>
            <person name="Wingfield M.J."/>
            <person name="Dreyer L.L."/>
            <person name="Roets F."/>
            <person name="Aylward J."/>
        </authorList>
    </citation>
    <scope>NUCLEOTIDE SEQUENCE [LARGE SCALE GENOMIC DNA]</scope>
    <source>
        <strain evidence="6">CMW44962</strain>
    </source>
</reference>
<reference evidence="6 7" key="1">
    <citation type="journal article" date="2018" name="IMA Fungus">
        <title>IMA Genome-F 10: Nine draft genome sequences of Claviceps purpurea s.lat., including C. arundinis, C. humidiphila, and C. cf. spartinae, pseudomolecules for the pitch canker pathogen Fusarium circinatum, draft genome of Davidsoniella eucalypti, Grosmannia galeiformis, Quambalaria eucalypti, and Teratosphaeria destructans.</title>
        <authorList>
            <person name="Wingfield B.D."/>
            <person name="Liu M."/>
            <person name="Nguyen H.D."/>
            <person name="Lane F.A."/>
            <person name="Morgan S.W."/>
            <person name="De Vos L."/>
            <person name="Wilken P.M."/>
            <person name="Duong T.A."/>
            <person name="Aylward J."/>
            <person name="Coetzee M.P."/>
            <person name="Dadej K."/>
            <person name="De Beer Z.W."/>
            <person name="Findlay W."/>
            <person name="Havenga M."/>
            <person name="Kolarik M."/>
            <person name="Menzies J.G."/>
            <person name="Naidoo K."/>
            <person name="Pochopski O."/>
            <person name="Shoukouhi P."/>
            <person name="Santana Q.C."/>
            <person name="Seifert K.A."/>
            <person name="Soal N."/>
            <person name="Steenkamp E.T."/>
            <person name="Tatham C.T."/>
            <person name="van der Nest M.A."/>
            <person name="Wingfield M.J."/>
        </authorList>
    </citation>
    <scope>NUCLEOTIDE SEQUENCE [LARGE SCALE GENOMIC DNA]</scope>
    <source>
        <strain evidence="6">CMW44962</strain>
    </source>
</reference>
<dbReference type="GO" id="GO:0008270">
    <property type="term" value="F:zinc ion binding"/>
    <property type="evidence" value="ECO:0007669"/>
    <property type="project" value="UniProtKB-KW"/>
</dbReference>
<dbReference type="OrthoDB" id="9977870at2759"/>
<dbReference type="PANTHER" id="PTHR11685">
    <property type="entry name" value="RBR FAMILY RING FINGER AND IBR DOMAIN-CONTAINING"/>
    <property type="match status" value="1"/>
</dbReference>
<dbReference type="AlphaFoldDB" id="A0A9W7SUP9"/>